<name>A0A4Q5LC05_9BACT</name>
<evidence type="ECO:0008006" key="4">
    <source>
        <dbReference type="Google" id="ProtNLM"/>
    </source>
</evidence>
<dbReference type="RefSeq" id="WP_129921563.1">
    <property type="nucleotide sequence ID" value="NZ_SEWE01000026.1"/>
</dbReference>
<evidence type="ECO:0000256" key="1">
    <source>
        <dbReference type="SAM" id="MobiDB-lite"/>
    </source>
</evidence>
<organism evidence="2 3">
    <name type="scientific">Hymenobacter persicinus</name>
    <dbReference type="NCBI Taxonomy" id="2025506"/>
    <lineage>
        <taxon>Bacteria</taxon>
        <taxon>Pseudomonadati</taxon>
        <taxon>Bacteroidota</taxon>
        <taxon>Cytophagia</taxon>
        <taxon>Cytophagales</taxon>
        <taxon>Hymenobacteraceae</taxon>
        <taxon>Hymenobacter</taxon>
    </lineage>
</organism>
<accession>A0A4Q5LC05</accession>
<keyword evidence="3" id="KW-1185">Reference proteome</keyword>
<dbReference type="AlphaFoldDB" id="A0A4Q5LC05"/>
<dbReference type="OrthoDB" id="945117at2"/>
<protein>
    <recommendedName>
        <fullName evidence="4">Outer membrane protein beta-barrel domain-containing protein</fullName>
    </recommendedName>
</protein>
<evidence type="ECO:0000313" key="3">
    <source>
        <dbReference type="Proteomes" id="UP000294155"/>
    </source>
</evidence>
<dbReference type="EMBL" id="SEWE01000026">
    <property type="protein sequence ID" value="RYU78689.1"/>
    <property type="molecule type" value="Genomic_DNA"/>
</dbReference>
<gene>
    <name evidence="2" type="ORF">EWM57_12880</name>
</gene>
<feature type="compositionally biased region" description="Polar residues" evidence="1">
    <location>
        <begin position="42"/>
        <end position="61"/>
    </location>
</feature>
<comment type="caution">
    <text evidence="2">The sequence shown here is derived from an EMBL/GenBank/DDBJ whole genome shotgun (WGS) entry which is preliminary data.</text>
</comment>
<feature type="region of interest" description="Disordered" evidence="1">
    <location>
        <begin position="40"/>
        <end position="61"/>
    </location>
</feature>
<evidence type="ECO:0000313" key="2">
    <source>
        <dbReference type="EMBL" id="RYU78689.1"/>
    </source>
</evidence>
<reference evidence="2 3" key="1">
    <citation type="submission" date="2019-02" db="EMBL/GenBank/DDBJ databases">
        <title>Bacterial novel species isolated from soil.</title>
        <authorList>
            <person name="Jung H.-Y."/>
        </authorList>
    </citation>
    <scope>NUCLEOTIDE SEQUENCE [LARGE SCALE GENOMIC DNA]</scope>
    <source>
        <strain evidence="2 3">1-3-3-3</strain>
    </source>
</reference>
<proteinExistence type="predicted"/>
<dbReference type="Proteomes" id="UP000294155">
    <property type="component" value="Unassembled WGS sequence"/>
</dbReference>
<sequence length="235" mass="24411">MQPLALGILLGGATMHGAHAQLKERTVLLSGSVGYSSGKIDGSTQSVPTVPSLPNSSSGRSLQLSPQVGFFIADNLAMGLNAAIGSGKNTSFQQVYTGTGAVETFTNKEISKQFSFGPFARYYHLVGEKAGFFGQLAGGYQRASGDFSSSAPFTASRVTKSTGGYVNVMPGFVYFATAKLGLELTLGSLAYTKATTTTKAEDPTRSELKSTSSSFAANFGLRNLSLGASFHLGGN</sequence>